<accession>A0ABW7C421</accession>
<evidence type="ECO:0000313" key="2">
    <source>
        <dbReference type="Proteomes" id="UP001604335"/>
    </source>
</evidence>
<keyword evidence="2" id="KW-1185">Reference proteome</keyword>
<reference evidence="2" key="1">
    <citation type="journal article" date="2024" name="Algal Res.">
        <title>Biochemical, toxicological and genomic investigation of a high-biomass producing Limnothrix strain isolated from Italian shallow drinking water reservoir.</title>
        <authorList>
            <person name="Simonazzi M."/>
            <person name="Shishido T.K."/>
            <person name="Delbaje E."/>
            <person name="Wahlsten M."/>
            <person name="Fewer D.P."/>
            <person name="Sivonen K."/>
            <person name="Pezzolesi L."/>
            <person name="Pistocchi R."/>
        </authorList>
    </citation>
    <scope>NUCLEOTIDE SEQUENCE [LARGE SCALE GENOMIC DNA]</scope>
    <source>
        <strain evidence="2">LRLZ20PSL1</strain>
    </source>
</reference>
<dbReference type="EMBL" id="JAZAQF010000001">
    <property type="protein sequence ID" value="MFG3816014.1"/>
    <property type="molecule type" value="Genomic_DNA"/>
</dbReference>
<protein>
    <submittedName>
        <fullName evidence="1">Uncharacterized protein</fullName>
    </submittedName>
</protein>
<sequence>MADLRVSRPSAFRIFRAIALFWILPLSRSLSRSPFVQGPTEKL</sequence>
<organism evidence="1 2">
    <name type="scientific">Limnothrix redekei LRLZ20PSL1</name>
    <dbReference type="NCBI Taxonomy" id="3112953"/>
    <lineage>
        <taxon>Bacteria</taxon>
        <taxon>Bacillati</taxon>
        <taxon>Cyanobacteriota</taxon>
        <taxon>Cyanophyceae</taxon>
        <taxon>Pseudanabaenales</taxon>
        <taxon>Pseudanabaenaceae</taxon>
        <taxon>Limnothrix</taxon>
    </lineage>
</organism>
<dbReference type="Proteomes" id="UP001604335">
    <property type="component" value="Unassembled WGS sequence"/>
</dbReference>
<name>A0ABW7C421_9CYAN</name>
<comment type="caution">
    <text evidence="1">The sequence shown here is derived from an EMBL/GenBank/DDBJ whole genome shotgun (WGS) entry which is preliminary data.</text>
</comment>
<evidence type="ECO:0000313" key="1">
    <source>
        <dbReference type="EMBL" id="MFG3816014.1"/>
    </source>
</evidence>
<dbReference type="RefSeq" id="WP_393009615.1">
    <property type="nucleotide sequence ID" value="NZ_JAZAQF010000001.1"/>
</dbReference>
<proteinExistence type="predicted"/>
<gene>
    <name evidence="1" type="ORF">VPK24_00065</name>
</gene>